<feature type="compositionally biased region" description="Basic and acidic residues" evidence="1">
    <location>
        <begin position="52"/>
        <end position="62"/>
    </location>
</feature>
<reference evidence="3" key="1">
    <citation type="submission" date="2014-12" db="EMBL/GenBank/DDBJ databases">
        <title>Insight into the proteome of Arion vulgaris.</title>
        <authorList>
            <person name="Aradska J."/>
            <person name="Bulat T."/>
            <person name="Smidak R."/>
            <person name="Sarate P."/>
            <person name="Gangsoo J."/>
            <person name="Sialana F."/>
            <person name="Bilban M."/>
            <person name="Lubec G."/>
        </authorList>
    </citation>
    <scope>NUCLEOTIDE SEQUENCE</scope>
    <source>
        <tissue evidence="3">Skin</tissue>
    </source>
</reference>
<dbReference type="PANTHER" id="PTHR45749">
    <property type="match status" value="1"/>
</dbReference>
<dbReference type="SMART" id="SM00597">
    <property type="entry name" value="ZnF_TTF"/>
    <property type="match status" value="1"/>
</dbReference>
<evidence type="ECO:0000259" key="2">
    <source>
        <dbReference type="SMART" id="SM00597"/>
    </source>
</evidence>
<feature type="non-terminal residue" evidence="3">
    <location>
        <position position="301"/>
    </location>
</feature>
<feature type="compositionally biased region" description="Basic and acidic residues" evidence="1">
    <location>
        <begin position="76"/>
        <end position="85"/>
    </location>
</feature>
<dbReference type="InterPro" id="IPR006580">
    <property type="entry name" value="Znf_TTF"/>
</dbReference>
<dbReference type="PANTHER" id="PTHR45749:SF35">
    <property type="entry name" value="AC-LIKE TRANSPOSASE-RELATED"/>
    <property type="match status" value="1"/>
</dbReference>
<accession>A0A0B7BJQ7</accession>
<dbReference type="AlphaFoldDB" id="A0A0B7BJQ7"/>
<dbReference type="EMBL" id="HACG01046729">
    <property type="protein sequence ID" value="CEK93594.1"/>
    <property type="molecule type" value="Transcribed_RNA"/>
</dbReference>
<protein>
    <recommendedName>
        <fullName evidence="2">TTF-type domain-containing protein</fullName>
    </recommendedName>
</protein>
<proteinExistence type="predicted"/>
<feature type="domain" description="TTF-type" evidence="2">
    <location>
        <begin position="142"/>
        <end position="228"/>
    </location>
</feature>
<feature type="region of interest" description="Disordered" evidence="1">
    <location>
        <begin position="1"/>
        <end position="85"/>
    </location>
</feature>
<evidence type="ECO:0000313" key="3">
    <source>
        <dbReference type="EMBL" id="CEK93594.1"/>
    </source>
</evidence>
<name>A0A0B7BJQ7_9EUPU</name>
<sequence length="301" mass="35215">MAERKRLSGAQYRKRRAENEKDVTKQGDSLLKYLCTPHRDEGSPEELNNQAEADKEAEKSDEITVSEEFEPQNEMHGTHQESKSEVHKIDNFTGLYVNYGDPATSTKFDDHMRQILIEHGPEQVEQFDFPKDSMQRKFSNIHYNRRLVNGENIRRHWLQYSVSNDSVYCFCCKLFTSSTIGAPSLSDKGSHDWKNMSAILSGHEKSSEHLVNFQSWKELELRLQHMKTIDAEHLRLIKKEEQYWQQILKRLIALVRVLGMQNLAFRGTHEQLNTSNNGNFLKFVEFLALFDPLMDEHLRKI</sequence>
<gene>
    <name evidence="3" type="primary">ORF196198</name>
</gene>
<organism evidence="3">
    <name type="scientific">Arion vulgaris</name>
    <dbReference type="NCBI Taxonomy" id="1028688"/>
    <lineage>
        <taxon>Eukaryota</taxon>
        <taxon>Metazoa</taxon>
        <taxon>Spiralia</taxon>
        <taxon>Lophotrochozoa</taxon>
        <taxon>Mollusca</taxon>
        <taxon>Gastropoda</taxon>
        <taxon>Heterobranchia</taxon>
        <taxon>Euthyneura</taxon>
        <taxon>Panpulmonata</taxon>
        <taxon>Eupulmonata</taxon>
        <taxon>Stylommatophora</taxon>
        <taxon>Helicina</taxon>
        <taxon>Arionoidea</taxon>
        <taxon>Arionidae</taxon>
        <taxon>Arion</taxon>
    </lineage>
</organism>
<evidence type="ECO:0000256" key="1">
    <source>
        <dbReference type="SAM" id="MobiDB-lite"/>
    </source>
</evidence>